<sequence>MANSFDVLAGVAVELALIVLAGTVLQRILGKLSFVPSRIKLLPFNRGVLLKGDSVVKVVEPGYHWVRPSQSLVPVDMRTKPFQVSARELLTADDGVIRAAFGGEYRVSDPQLYITQSSDAFGALYVALEKVIPSASVEFETDTILNTPSLFAERIVELIEPRAAQYGLRVTSLEVSNSISLGWVMKHVEPER</sequence>
<dbReference type="EMBL" id="LT629690">
    <property type="protein sequence ID" value="SDE72767.1"/>
    <property type="molecule type" value="Genomic_DNA"/>
</dbReference>
<dbReference type="InterPro" id="IPR001107">
    <property type="entry name" value="Band_7"/>
</dbReference>
<dbReference type="GO" id="GO:0016020">
    <property type="term" value="C:membrane"/>
    <property type="evidence" value="ECO:0007669"/>
    <property type="project" value="UniProtKB-SubCell"/>
</dbReference>
<dbReference type="SMART" id="SM00244">
    <property type="entry name" value="PHB"/>
    <property type="match status" value="1"/>
</dbReference>
<dbReference type="InterPro" id="IPR036013">
    <property type="entry name" value="Band_7/SPFH_dom_sf"/>
</dbReference>
<feature type="domain" description="Band 7" evidence="2">
    <location>
        <begin position="37"/>
        <end position="192"/>
    </location>
</feature>
<organism evidence="3 4">
    <name type="scientific">Terriglobus roseus</name>
    <dbReference type="NCBI Taxonomy" id="392734"/>
    <lineage>
        <taxon>Bacteria</taxon>
        <taxon>Pseudomonadati</taxon>
        <taxon>Acidobacteriota</taxon>
        <taxon>Terriglobia</taxon>
        <taxon>Terriglobales</taxon>
        <taxon>Acidobacteriaceae</taxon>
        <taxon>Terriglobus</taxon>
    </lineage>
</organism>
<dbReference type="AlphaFoldDB" id="A0A1G7FA47"/>
<dbReference type="OrthoDB" id="9779595at2"/>
<dbReference type="Gene3D" id="3.30.479.30">
    <property type="entry name" value="Band 7 domain"/>
    <property type="match status" value="1"/>
</dbReference>
<comment type="subcellular location">
    <subcellularLocation>
        <location evidence="1">Membrane</location>
        <topology evidence="1">Single-pass membrane protein</topology>
    </subcellularLocation>
</comment>
<dbReference type="SUPFAM" id="SSF117892">
    <property type="entry name" value="Band 7/SPFH domain"/>
    <property type="match status" value="1"/>
</dbReference>
<dbReference type="Pfam" id="PF01145">
    <property type="entry name" value="Band_7"/>
    <property type="match status" value="1"/>
</dbReference>
<evidence type="ECO:0000313" key="4">
    <source>
        <dbReference type="Proteomes" id="UP000182427"/>
    </source>
</evidence>
<keyword evidence="4" id="KW-1185">Reference proteome</keyword>
<dbReference type="Proteomes" id="UP000182427">
    <property type="component" value="Chromosome I"/>
</dbReference>
<accession>A0A1G7FA47</accession>
<evidence type="ECO:0000256" key="1">
    <source>
        <dbReference type="ARBA" id="ARBA00004167"/>
    </source>
</evidence>
<gene>
    <name evidence="3" type="ORF">SAMN05444167_0269</name>
</gene>
<evidence type="ECO:0000259" key="2">
    <source>
        <dbReference type="SMART" id="SM00244"/>
    </source>
</evidence>
<reference evidence="4" key="1">
    <citation type="submission" date="2016-10" db="EMBL/GenBank/DDBJ databases">
        <authorList>
            <person name="Varghese N."/>
            <person name="Submissions S."/>
        </authorList>
    </citation>
    <scope>NUCLEOTIDE SEQUENCE [LARGE SCALE GENOMIC DNA]</scope>
    <source>
        <strain evidence="4">GAS232</strain>
    </source>
</reference>
<name>A0A1G7FA47_9BACT</name>
<protein>
    <submittedName>
        <fullName evidence="3">SPFH domain / Band 7 family protein</fullName>
    </submittedName>
</protein>
<proteinExistence type="predicted"/>
<evidence type="ECO:0000313" key="3">
    <source>
        <dbReference type="EMBL" id="SDE72767.1"/>
    </source>
</evidence>